<sequence>MTRPPPMPPSMPPSSLSPSPTPPTPEGTESAAGIAERAAVLGATLDDARAQAEAGVLIDLAGLEDRVAHLCLAAEALPRGEARTLLGPLGDLVAALGPLAAALTDQQKGREEAVAAALAGRDDPHTARQRAAAAYGRSPGPAAPGLPDDTP</sequence>
<dbReference type="Proteomes" id="UP000605086">
    <property type="component" value="Unassembled WGS sequence"/>
</dbReference>
<keyword evidence="3" id="KW-1185">Reference proteome</keyword>
<evidence type="ECO:0000313" key="3">
    <source>
        <dbReference type="Proteomes" id="UP000605086"/>
    </source>
</evidence>
<reference evidence="2 3" key="1">
    <citation type="submission" date="2019-10" db="EMBL/GenBank/DDBJ databases">
        <title>Genome sequence of Azospirillum melinis.</title>
        <authorList>
            <person name="Ambrosini A."/>
            <person name="Sant'Anna F.H."/>
            <person name="Cassan F.D."/>
            <person name="Souza E.M."/>
            <person name="Passaglia L.M.P."/>
        </authorList>
    </citation>
    <scope>NUCLEOTIDE SEQUENCE [LARGE SCALE GENOMIC DNA]</scope>
    <source>
        <strain evidence="2 3">TMCY0552</strain>
    </source>
</reference>
<feature type="compositionally biased region" description="Pro residues" evidence="1">
    <location>
        <begin position="1"/>
        <end position="12"/>
    </location>
</feature>
<evidence type="ECO:0000313" key="2">
    <source>
        <dbReference type="EMBL" id="NUB03062.1"/>
    </source>
</evidence>
<feature type="region of interest" description="Disordered" evidence="1">
    <location>
        <begin position="1"/>
        <end position="32"/>
    </location>
</feature>
<dbReference type="RefSeq" id="WP_174474024.1">
    <property type="nucleotide sequence ID" value="NZ_JAGINN010000001.1"/>
</dbReference>
<protein>
    <submittedName>
        <fullName evidence="2">Uncharacterized protein</fullName>
    </submittedName>
</protein>
<dbReference type="EMBL" id="WHOS01000054">
    <property type="protein sequence ID" value="NUB03062.1"/>
    <property type="molecule type" value="Genomic_DNA"/>
</dbReference>
<proteinExistence type="predicted"/>
<comment type="caution">
    <text evidence="2">The sequence shown here is derived from an EMBL/GenBank/DDBJ whole genome shotgun (WGS) entry which is preliminary data.</text>
</comment>
<organism evidence="2 3">
    <name type="scientific">Azospirillum melinis</name>
    <dbReference type="NCBI Taxonomy" id="328839"/>
    <lineage>
        <taxon>Bacteria</taxon>
        <taxon>Pseudomonadati</taxon>
        <taxon>Pseudomonadota</taxon>
        <taxon>Alphaproteobacteria</taxon>
        <taxon>Rhodospirillales</taxon>
        <taxon>Azospirillaceae</taxon>
        <taxon>Azospirillum</taxon>
    </lineage>
</organism>
<evidence type="ECO:0000256" key="1">
    <source>
        <dbReference type="SAM" id="MobiDB-lite"/>
    </source>
</evidence>
<gene>
    <name evidence="2" type="ORF">GBZ48_27905</name>
</gene>
<accession>A0ABX2KHJ9</accession>
<name>A0ABX2KHJ9_9PROT</name>
<feature type="region of interest" description="Disordered" evidence="1">
    <location>
        <begin position="115"/>
        <end position="151"/>
    </location>
</feature>